<keyword evidence="3" id="KW-1185">Reference proteome</keyword>
<dbReference type="AlphaFoldDB" id="A0AAD6V3D3"/>
<dbReference type="Proteomes" id="UP001219525">
    <property type="component" value="Unassembled WGS sequence"/>
</dbReference>
<accession>A0AAD6V3D3</accession>
<sequence>MSLNATFRNVPLSTSFDFDLETSTLSLDWVLSSAIATSASVASGLLSLPCSDGSFRSMNVELAIAASIPSDLVLGRDWMSYCRSAFPGDRFVLGSRYIHIHPTLTPPAPDTSALDVDMSPADAPFSCVCHDASAPECPSTSAAVHEHAPAPPTSSLNILRDIFTAHYRTHSRISVFHSDLPAIKNALALHAVPHNNMNLIQCRHALIHHLVSGACVEHKSDVLPHSKLDRSTCAVIAEEFDSAASMAIAALDIILTANDKKMSTEYLCHVAAALNIRPSGSRNLRFKLKAELRKYLQTCQSTSVESRSSVSVADFFSSFDTHLRPALVSIAALHRIELPSKCNVEHIRKLITEHLLSGHCTQFSRSHLPSSLPSDVLLPDCADVCNEWEANNIDPDLQVHILKAIHGSRTSPNAMRRILNVLNIQHDPSDPVKTLRKQLYEYIRLLRKGKRIEREQKLKADNLAQYTERLERIRESWPQLIPQMLKDKIISQFREMTSSEALATFTCASCAEADEELLLDRYKWLHPDCVPPPMPFDEGDLKDLLLDPDGISFTPHGPPVLSLCSVCHSSLRNDKLPPLSLANKLFLGRIPDELKNLTVIEEAMIARCRSKCWIIQLREENQDLVLASTQRGIKGHIIIYPQQPSKIADILPPSRGNHIARDKMQLSGQMPTFTPPDFSRRLSAFIHSLDPTGSTPAMADESDVLLRRLDFDDDGLNLFDRYTEKLKAMGSANFGANDFEKTFERVTNKKDREVYVRKPEGTDFTANIIAEVGSAAQGTWMAAYPPKNPPNLRSGTR</sequence>
<dbReference type="Pfam" id="PF20209">
    <property type="entry name" value="DUF6570"/>
    <property type="match status" value="1"/>
</dbReference>
<proteinExistence type="predicted"/>
<gene>
    <name evidence="2" type="ORF">GGX14DRAFT_403351</name>
</gene>
<protein>
    <recommendedName>
        <fullName evidence="1">DUF6570 domain-containing protein</fullName>
    </recommendedName>
</protein>
<reference evidence="2" key="1">
    <citation type="submission" date="2023-03" db="EMBL/GenBank/DDBJ databases">
        <title>Massive genome expansion in bonnet fungi (Mycena s.s.) driven by repeated elements and novel gene families across ecological guilds.</title>
        <authorList>
            <consortium name="Lawrence Berkeley National Laboratory"/>
            <person name="Harder C.B."/>
            <person name="Miyauchi S."/>
            <person name="Viragh M."/>
            <person name="Kuo A."/>
            <person name="Thoen E."/>
            <person name="Andreopoulos B."/>
            <person name="Lu D."/>
            <person name="Skrede I."/>
            <person name="Drula E."/>
            <person name="Henrissat B."/>
            <person name="Morin E."/>
            <person name="Kohler A."/>
            <person name="Barry K."/>
            <person name="LaButti K."/>
            <person name="Morin E."/>
            <person name="Salamov A."/>
            <person name="Lipzen A."/>
            <person name="Mereny Z."/>
            <person name="Hegedus B."/>
            <person name="Baldrian P."/>
            <person name="Stursova M."/>
            <person name="Weitz H."/>
            <person name="Taylor A."/>
            <person name="Grigoriev I.V."/>
            <person name="Nagy L.G."/>
            <person name="Martin F."/>
            <person name="Kauserud H."/>
        </authorList>
    </citation>
    <scope>NUCLEOTIDE SEQUENCE</scope>
    <source>
        <strain evidence="2">9144</strain>
    </source>
</reference>
<comment type="caution">
    <text evidence="2">The sequence shown here is derived from an EMBL/GenBank/DDBJ whole genome shotgun (WGS) entry which is preliminary data.</text>
</comment>
<feature type="domain" description="DUF6570" evidence="1">
    <location>
        <begin position="574"/>
        <end position="656"/>
    </location>
</feature>
<evidence type="ECO:0000259" key="1">
    <source>
        <dbReference type="Pfam" id="PF20209"/>
    </source>
</evidence>
<dbReference type="EMBL" id="JARJCW010000084">
    <property type="protein sequence ID" value="KAJ7196402.1"/>
    <property type="molecule type" value="Genomic_DNA"/>
</dbReference>
<organism evidence="2 3">
    <name type="scientific">Mycena pura</name>
    <dbReference type="NCBI Taxonomy" id="153505"/>
    <lineage>
        <taxon>Eukaryota</taxon>
        <taxon>Fungi</taxon>
        <taxon>Dikarya</taxon>
        <taxon>Basidiomycota</taxon>
        <taxon>Agaricomycotina</taxon>
        <taxon>Agaricomycetes</taxon>
        <taxon>Agaricomycetidae</taxon>
        <taxon>Agaricales</taxon>
        <taxon>Marasmiineae</taxon>
        <taxon>Mycenaceae</taxon>
        <taxon>Mycena</taxon>
    </lineage>
</organism>
<evidence type="ECO:0000313" key="2">
    <source>
        <dbReference type="EMBL" id="KAJ7196402.1"/>
    </source>
</evidence>
<evidence type="ECO:0000313" key="3">
    <source>
        <dbReference type="Proteomes" id="UP001219525"/>
    </source>
</evidence>
<name>A0AAD6V3D3_9AGAR</name>
<dbReference type="InterPro" id="IPR046700">
    <property type="entry name" value="DUF6570"/>
</dbReference>